<comment type="caution">
    <text evidence="1">The sequence shown here is derived from an EMBL/GenBank/DDBJ whole genome shotgun (WGS) entry which is preliminary data.</text>
</comment>
<dbReference type="EMBL" id="BRVO01000003">
    <property type="protein sequence ID" value="GLB50518.1"/>
    <property type="molecule type" value="Genomic_DNA"/>
</dbReference>
<accession>A0ABQ5MM78</accession>
<gene>
    <name evidence="1" type="ORF">Y10_28860</name>
</gene>
<sequence length="186" mass="21312">MSHIDSFKHELVGYISWVPVYHPLEDIDGDFVCTTKQIVIGGGSGEHPAMVLESPLKAVALFLLKLAEKEKRFMFWKDLVAPYLPETFEEVVTFYEWTDVTYADFFKLLSSDGVFNAMGEENQLEHLILGLGEFIFYAMPELAVAVLDKVKQPYKDIFHIYYNSILIVPPNMPVYPNGGNMFFKKK</sequence>
<dbReference type="Proteomes" id="UP001143543">
    <property type="component" value="Unassembled WGS sequence"/>
</dbReference>
<organism evidence="1 2">
    <name type="scientific">Neptunitalea lumnitzerae</name>
    <dbReference type="NCBI Taxonomy" id="2965509"/>
    <lineage>
        <taxon>Bacteria</taxon>
        <taxon>Pseudomonadati</taxon>
        <taxon>Bacteroidota</taxon>
        <taxon>Flavobacteriia</taxon>
        <taxon>Flavobacteriales</taxon>
        <taxon>Flavobacteriaceae</taxon>
        <taxon>Neptunitalea</taxon>
    </lineage>
</organism>
<evidence type="ECO:0000313" key="2">
    <source>
        <dbReference type="Proteomes" id="UP001143543"/>
    </source>
</evidence>
<evidence type="ECO:0000313" key="1">
    <source>
        <dbReference type="EMBL" id="GLB50518.1"/>
    </source>
</evidence>
<name>A0ABQ5MM78_9FLAO</name>
<protein>
    <submittedName>
        <fullName evidence="1">Uncharacterized protein</fullName>
    </submittedName>
</protein>
<keyword evidence="2" id="KW-1185">Reference proteome</keyword>
<dbReference type="RefSeq" id="WP_281766145.1">
    <property type="nucleotide sequence ID" value="NZ_BRVO01000003.1"/>
</dbReference>
<reference evidence="1" key="1">
    <citation type="submission" date="2022-07" db="EMBL/GenBank/DDBJ databases">
        <title>Taxonomy of Novel Oxalotrophic and Methylotrophic Bacteria.</title>
        <authorList>
            <person name="Sahin N."/>
            <person name="Tani A."/>
        </authorList>
    </citation>
    <scope>NUCLEOTIDE SEQUENCE</scope>
    <source>
        <strain evidence="1">Y10</strain>
    </source>
</reference>
<proteinExistence type="predicted"/>